<comment type="subcellular location">
    <subcellularLocation>
        <location evidence="1">Membrane</location>
        <topology evidence="1">Multi-pass membrane protein</topology>
    </subcellularLocation>
</comment>
<feature type="transmembrane region" description="Helical" evidence="7">
    <location>
        <begin position="75"/>
        <end position="96"/>
    </location>
</feature>
<dbReference type="PRINTS" id="PR00762">
    <property type="entry name" value="CLCHANNEL"/>
</dbReference>
<comment type="caution">
    <text evidence="8">The sequence shown here is derived from an EMBL/GenBank/DDBJ whole genome shotgun (WGS) entry which is preliminary data.</text>
</comment>
<keyword evidence="5" id="KW-0129">CBS domain</keyword>
<dbReference type="PANTHER" id="PTHR11689">
    <property type="entry name" value="CHLORIDE CHANNEL PROTEIN CLC FAMILY MEMBER"/>
    <property type="match status" value="1"/>
</dbReference>
<dbReference type="AlphaFoldDB" id="A0AA36JEF9"/>
<dbReference type="GO" id="GO:0015108">
    <property type="term" value="F:chloride transmembrane transporter activity"/>
    <property type="evidence" value="ECO:0007669"/>
    <property type="project" value="InterPro"/>
</dbReference>
<feature type="transmembrane region" description="Helical" evidence="7">
    <location>
        <begin position="194"/>
        <end position="221"/>
    </location>
</feature>
<feature type="transmembrane region" description="Helical" evidence="7">
    <location>
        <begin position="327"/>
        <end position="348"/>
    </location>
</feature>
<dbReference type="PANTHER" id="PTHR11689:SF136">
    <property type="entry name" value="H(+)_CL(-) EXCHANGE TRANSPORTER 7"/>
    <property type="match status" value="1"/>
</dbReference>
<dbReference type="GO" id="GO:0016020">
    <property type="term" value="C:membrane"/>
    <property type="evidence" value="ECO:0007669"/>
    <property type="project" value="UniProtKB-SubCell"/>
</dbReference>
<dbReference type="InterPro" id="IPR014743">
    <property type="entry name" value="Cl-channel_core"/>
</dbReference>
<evidence type="ECO:0000313" key="9">
    <source>
        <dbReference type="Proteomes" id="UP001178507"/>
    </source>
</evidence>
<dbReference type="Pfam" id="PF00654">
    <property type="entry name" value="Voltage_CLC"/>
    <property type="match status" value="1"/>
</dbReference>
<dbReference type="InterPro" id="IPR001807">
    <property type="entry name" value="ClC"/>
</dbReference>
<evidence type="ECO:0000256" key="2">
    <source>
        <dbReference type="ARBA" id="ARBA00022692"/>
    </source>
</evidence>
<dbReference type="SUPFAM" id="SSF81340">
    <property type="entry name" value="Clc chloride channel"/>
    <property type="match status" value="1"/>
</dbReference>
<dbReference type="EMBL" id="CAUJNA010003498">
    <property type="protein sequence ID" value="CAJ1403483.1"/>
    <property type="molecule type" value="Genomic_DNA"/>
</dbReference>
<sequence>MSEGDVVLTCRAMSRALSPPAKLPTCSAWMVVVLTAVGMALANLCTVFTIEFLVRFKFNTMQAALDRGGIAAGMFALMGLAATFATLGTAMVHGLAPDAGGSGAPENKGWLNGFNLSKMFTKRILAVRFVAVILSNATGYPCGREGPTVTMGSNLAFLLCRWVTKQHADAREWIDLQGGSPGALADEHFFARAVRVACIVGGACGMAMIFDSPLGGILYMFEEVTSASWPMELTFKAFVGCVICTSVSYALLAVAKKSIRDFVIFEMWYGPDSPDYSALDIPGFILVSGILGLLAPLHTKLCLSVVELRKQLHGGPLRKCQPWAKMLDTVIFAVLCAAAVAATSFAGLCTPVPEQQRELSYVRYQCPYGSYNPVASLLLTTAEGAVKILFSRENAQAFGAESSIALFTYFTMNVAFSGVPVPSGNFTGTMMIGGLAGRLIGHWLSQLFPDSGLARSGIYSMIGAAAMLSSFKQMTIAVVLFVNTASNNVELGPPLMLAVSVSLFMGKLLGSPKAWDEEQLLRKKVPFLEPEPCKEVRDLQAYDLLDEIPEESYLPPEPDISQVEKALQCCQAPFLPVVVGDTRPRPALQVPWLGTPHSAGSSAAHTNRRHPARDEIGRETWRDDWECCASFLFLRALRQSSNEGSLRGHSLWHLCGCHLQSRSRCSNSGAGIQAEREGRLAVRVGVESGCRRRFR</sequence>
<organism evidence="8 9">
    <name type="scientific">Effrenium voratum</name>
    <dbReference type="NCBI Taxonomy" id="2562239"/>
    <lineage>
        <taxon>Eukaryota</taxon>
        <taxon>Sar</taxon>
        <taxon>Alveolata</taxon>
        <taxon>Dinophyceae</taxon>
        <taxon>Suessiales</taxon>
        <taxon>Symbiodiniaceae</taxon>
        <taxon>Effrenium</taxon>
    </lineage>
</organism>
<proteinExistence type="predicted"/>
<feature type="transmembrane region" description="Helical" evidence="7">
    <location>
        <begin position="233"/>
        <end position="255"/>
    </location>
</feature>
<keyword evidence="3" id="KW-0677">Repeat</keyword>
<reference evidence="8" key="1">
    <citation type="submission" date="2023-08" db="EMBL/GenBank/DDBJ databases">
        <authorList>
            <person name="Chen Y."/>
            <person name="Shah S."/>
            <person name="Dougan E. K."/>
            <person name="Thang M."/>
            <person name="Chan C."/>
        </authorList>
    </citation>
    <scope>NUCLEOTIDE SEQUENCE</scope>
</reference>
<keyword evidence="6 7" id="KW-0472">Membrane</keyword>
<keyword evidence="4 7" id="KW-1133">Transmembrane helix</keyword>
<dbReference type="Proteomes" id="UP001178507">
    <property type="component" value="Unassembled WGS sequence"/>
</dbReference>
<keyword evidence="2 7" id="KW-0812">Transmembrane</keyword>
<evidence type="ECO:0000256" key="4">
    <source>
        <dbReference type="ARBA" id="ARBA00022989"/>
    </source>
</evidence>
<evidence type="ECO:0008006" key="10">
    <source>
        <dbReference type="Google" id="ProtNLM"/>
    </source>
</evidence>
<evidence type="ECO:0000256" key="5">
    <source>
        <dbReference type="ARBA" id="ARBA00023122"/>
    </source>
</evidence>
<keyword evidence="9" id="KW-1185">Reference proteome</keyword>
<evidence type="ECO:0000256" key="1">
    <source>
        <dbReference type="ARBA" id="ARBA00004141"/>
    </source>
</evidence>
<evidence type="ECO:0000256" key="3">
    <source>
        <dbReference type="ARBA" id="ARBA00022737"/>
    </source>
</evidence>
<name>A0AA36JEF9_9DINO</name>
<dbReference type="Gene3D" id="1.10.3080.10">
    <property type="entry name" value="Clc chloride channel"/>
    <property type="match status" value="1"/>
</dbReference>
<feature type="transmembrane region" description="Helical" evidence="7">
    <location>
        <begin position="28"/>
        <end position="54"/>
    </location>
</feature>
<evidence type="ECO:0000256" key="6">
    <source>
        <dbReference type="ARBA" id="ARBA00023136"/>
    </source>
</evidence>
<gene>
    <name evidence="8" type="ORF">EVOR1521_LOCUS26152</name>
</gene>
<protein>
    <recommendedName>
        <fullName evidence="10">Chloride channel protein</fullName>
    </recommendedName>
</protein>
<evidence type="ECO:0000313" key="8">
    <source>
        <dbReference type="EMBL" id="CAJ1403483.1"/>
    </source>
</evidence>
<evidence type="ECO:0000256" key="7">
    <source>
        <dbReference type="SAM" id="Phobius"/>
    </source>
</evidence>
<accession>A0AA36JEF9</accession>
<dbReference type="InterPro" id="IPR051280">
    <property type="entry name" value="Cl-channel/antiporter"/>
</dbReference>